<proteinExistence type="predicted"/>
<reference evidence="2" key="1">
    <citation type="journal article" date="2017" name="Nat. Ecol. Evol.">
        <title>Genome expansion and lineage-specific genetic innovations in the forest pathogenic fungi Armillaria.</title>
        <authorList>
            <person name="Sipos G."/>
            <person name="Prasanna A.N."/>
            <person name="Walter M.C."/>
            <person name="O'Connor E."/>
            <person name="Balint B."/>
            <person name="Krizsan K."/>
            <person name="Kiss B."/>
            <person name="Hess J."/>
            <person name="Varga T."/>
            <person name="Slot J."/>
            <person name="Riley R."/>
            <person name="Boka B."/>
            <person name="Rigling D."/>
            <person name="Barry K."/>
            <person name="Lee J."/>
            <person name="Mihaltcheva S."/>
            <person name="LaButti K."/>
            <person name="Lipzen A."/>
            <person name="Waldron R."/>
            <person name="Moloney N.M."/>
            <person name="Sperisen C."/>
            <person name="Kredics L."/>
            <person name="Vagvoelgyi C."/>
            <person name="Patrignani A."/>
            <person name="Fitzpatrick D."/>
            <person name="Nagy I."/>
            <person name="Doyle S."/>
            <person name="Anderson J.B."/>
            <person name="Grigoriev I.V."/>
            <person name="Gueldener U."/>
            <person name="Muensterkoetter M."/>
            <person name="Nagy L.G."/>
        </authorList>
    </citation>
    <scope>NUCLEOTIDE SEQUENCE [LARGE SCALE GENOMIC DNA]</scope>
    <source>
        <strain evidence="2">28-4</strain>
    </source>
</reference>
<accession>A0A2H3BJT5</accession>
<dbReference type="SUPFAM" id="SSF69618">
    <property type="entry name" value="HemD-like"/>
    <property type="match status" value="1"/>
</dbReference>
<dbReference type="GO" id="GO:0004852">
    <property type="term" value="F:uroporphyrinogen-III synthase activity"/>
    <property type="evidence" value="ECO:0007669"/>
    <property type="project" value="InterPro"/>
</dbReference>
<protein>
    <recommendedName>
        <fullName evidence="3">Uroporphyrinogen-III synthase</fullName>
    </recommendedName>
</protein>
<dbReference type="STRING" id="1076256.A0A2H3BJT5"/>
<sequence>MTSKANILLLREPMLSSDSGKDRNDAAFLDSITALGNFDGIITTGAHSYEALDKVNGTGNNESPFYVVGKATASILRSVMPTSASVDNLRRQQSSSSTSFLQILPHPMRLLYLLEPRHSFWPPWR</sequence>
<evidence type="ECO:0000313" key="2">
    <source>
        <dbReference type="Proteomes" id="UP000218334"/>
    </source>
</evidence>
<dbReference type="Proteomes" id="UP000218334">
    <property type="component" value="Unassembled WGS sequence"/>
</dbReference>
<evidence type="ECO:0000313" key="1">
    <source>
        <dbReference type="EMBL" id="PBK63326.1"/>
    </source>
</evidence>
<dbReference type="AlphaFoldDB" id="A0A2H3BJT5"/>
<name>A0A2H3BJT5_9AGAR</name>
<dbReference type="Gene3D" id="3.40.50.10090">
    <property type="match status" value="1"/>
</dbReference>
<dbReference type="GO" id="GO:0033014">
    <property type="term" value="P:tetrapyrrole biosynthetic process"/>
    <property type="evidence" value="ECO:0007669"/>
    <property type="project" value="InterPro"/>
</dbReference>
<keyword evidence="2" id="KW-1185">Reference proteome</keyword>
<dbReference type="EMBL" id="KZ293459">
    <property type="protein sequence ID" value="PBK63326.1"/>
    <property type="molecule type" value="Genomic_DNA"/>
</dbReference>
<evidence type="ECO:0008006" key="3">
    <source>
        <dbReference type="Google" id="ProtNLM"/>
    </source>
</evidence>
<gene>
    <name evidence="1" type="ORF">ARMSODRAFT_1024070</name>
</gene>
<organism evidence="1 2">
    <name type="scientific">Armillaria solidipes</name>
    <dbReference type="NCBI Taxonomy" id="1076256"/>
    <lineage>
        <taxon>Eukaryota</taxon>
        <taxon>Fungi</taxon>
        <taxon>Dikarya</taxon>
        <taxon>Basidiomycota</taxon>
        <taxon>Agaricomycotina</taxon>
        <taxon>Agaricomycetes</taxon>
        <taxon>Agaricomycetidae</taxon>
        <taxon>Agaricales</taxon>
        <taxon>Marasmiineae</taxon>
        <taxon>Physalacriaceae</taxon>
        <taxon>Armillaria</taxon>
    </lineage>
</organism>
<dbReference type="InterPro" id="IPR036108">
    <property type="entry name" value="4pyrrol_syn_uPrphyn_synt_sf"/>
</dbReference>